<dbReference type="GO" id="GO:0009366">
    <property type="term" value="C:enterobactin synthetase complex"/>
    <property type="evidence" value="ECO:0007669"/>
    <property type="project" value="InterPro"/>
</dbReference>
<evidence type="ECO:0000256" key="10">
    <source>
        <dbReference type="ARBA" id="ARBA00049176"/>
    </source>
</evidence>
<comment type="similarity">
    <text evidence="3">Belongs to the P-Pant transferase superfamily. EntD family.</text>
</comment>
<dbReference type="RefSeq" id="WP_103199631.1">
    <property type="nucleotide sequence ID" value="NZ_JASMUA010000001.1"/>
</dbReference>
<feature type="binding site" evidence="13">
    <location>
        <position position="115"/>
    </location>
    <ligand>
        <name>Mg(2+)</name>
        <dbReference type="ChEBI" id="CHEBI:18420"/>
    </ligand>
</feature>
<evidence type="ECO:0000256" key="1">
    <source>
        <dbReference type="ARBA" id="ARBA00003937"/>
    </source>
</evidence>
<comment type="caution">
    <text evidence="16">The sequence shown here is derived from an EMBL/GenBank/DDBJ whole genome shotgun (WGS) entry which is preliminary data.</text>
</comment>
<evidence type="ECO:0000256" key="8">
    <source>
        <dbReference type="ARBA" id="ARBA00029894"/>
    </source>
</evidence>
<evidence type="ECO:0000256" key="7">
    <source>
        <dbReference type="ARBA" id="ARBA00023191"/>
    </source>
</evidence>
<dbReference type="AlphaFoldDB" id="A0A2S3R8N8"/>
<dbReference type="InterPro" id="IPR041354">
    <property type="entry name" value="4PPT_N"/>
</dbReference>
<gene>
    <name evidence="16" type="ORF">CRN52_01175</name>
</gene>
<evidence type="ECO:0000256" key="6">
    <source>
        <dbReference type="ARBA" id="ARBA00022679"/>
    </source>
</evidence>
<evidence type="ECO:0000259" key="15">
    <source>
        <dbReference type="Pfam" id="PF17837"/>
    </source>
</evidence>
<dbReference type="InterPro" id="IPR008278">
    <property type="entry name" value="4-PPantetheinyl_Trfase_dom"/>
</dbReference>
<evidence type="ECO:0000259" key="14">
    <source>
        <dbReference type="Pfam" id="PF01648"/>
    </source>
</evidence>
<reference evidence="16 17" key="1">
    <citation type="journal article" date="2018" name="Front. Microbiol.">
        <title>Phylogeny of Vibrio vulnificus from the Analysis of the Core-Genome: Implications for Intra-Species Taxonomy.</title>
        <authorList>
            <person name="Roig F.J."/>
            <person name="Gonzalez-Candelas F."/>
            <person name="Sanjuan E."/>
            <person name="Fouz B."/>
            <person name="Feil E.J."/>
            <person name="Llorens C."/>
            <person name="Baker-Austin C."/>
            <person name="Oliver J.D."/>
            <person name="Danin-Poleg Y."/>
            <person name="Gibas C.J."/>
            <person name="Kashi Y."/>
            <person name="Gulig P.A."/>
            <person name="Morrison S.S."/>
            <person name="Amaro C."/>
        </authorList>
    </citation>
    <scope>NUCLEOTIDE SEQUENCE [LARGE SCALE GENOMIC DNA]</scope>
    <source>
        <strain evidence="16 17">CECT4608</strain>
    </source>
</reference>
<dbReference type="PANTHER" id="PTHR38096">
    <property type="entry name" value="ENTEROBACTIN SYNTHASE COMPONENT D"/>
    <property type="match status" value="1"/>
</dbReference>
<dbReference type="Proteomes" id="UP000237466">
    <property type="component" value="Unassembled WGS sequence"/>
</dbReference>
<comment type="pathway">
    <text evidence="2">Siderophore biosynthesis; enterobactin biosynthesis.</text>
</comment>
<feature type="domain" description="4'-phosphopantetheinyl transferase N-terminal" evidence="15">
    <location>
        <begin position="42"/>
        <end position="104"/>
    </location>
</feature>
<comment type="function">
    <text evidence="1">Involved in the biosynthesis of the siderophore enterobactin (enterochelin), which is a macrocyclic trimeric lactone of N-(2,3-dihydroxybenzoyl)-serine. The serine trilactone serves as a scaffolding for the three catechol functionalities that provide hexadentate coordination for the tightly ligated iron(2+) atoms. Plays an essential role in the assembly of the enterobactin by catalyzing the transfer of the 4'-phosphopantetheine (Ppant) moiety from coenzyme A to the apo-domains of both EntB (ArCP domain) and EntF (PCP domain) to yield their holo-forms which make them competent for the activation of 2,3-dihydroxybenzoate (DHB) and L-serine, respectively.</text>
</comment>
<feature type="binding site" evidence="12">
    <location>
        <position position="57"/>
    </location>
    <ligand>
        <name>CoA</name>
        <dbReference type="ChEBI" id="CHEBI:57287"/>
    </ligand>
</feature>
<evidence type="ECO:0000256" key="11">
    <source>
        <dbReference type="ARBA" id="ARBA00049191"/>
    </source>
</evidence>
<keyword evidence="13" id="KW-0479">Metal-binding</keyword>
<feature type="binding site" evidence="12">
    <location>
        <position position="165"/>
    </location>
    <ligand>
        <name>CoA</name>
        <dbReference type="ChEBI" id="CHEBI:57287"/>
    </ligand>
</feature>
<evidence type="ECO:0000256" key="9">
    <source>
        <dbReference type="ARBA" id="ARBA00031996"/>
    </source>
</evidence>
<evidence type="ECO:0000256" key="2">
    <source>
        <dbReference type="ARBA" id="ARBA00004993"/>
    </source>
</evidence>
<feature type="binding site" evidence="12">
    <location>
        <begin position="93"/>
        <end position="94"/>
    </location>
    <ligand>
        <name>CoA</name>
        <dbReference type="ChEBI" id="CHEBI:57287"/>
    </ligand>
</feature>
<organism evidence="16 17">
    <name type="scientific">Vibrio vulnificus</name>
    <dbReference type="NCBI Taxonomy" id="672"/>
    <lineage>
        <taxon>Bacteria</taxon>
        <taxon>Pseudomonadati</taxon>
        <taxon>Pseudomonadota</taxon>
        <taxon>Gammaproteobacteria</taxon>
        <taxon>Vibrionales</taxon>
        <taxon>Vibrionaceae</taxon>
        <taxon>Vibrio</taxon>
    </lineage>
</organism>
<comment type="catalytic activity">
    <reaction evidence="11">
        <text>apo-[peptidyl-carrier protein] + CoA = holo-[peptidyl-carrier protein] + adenosine 3',5'-bisphosphate + H(+)</text>
        <dbReference type="Rhea" id="RHEA:46228"/>
        <dbReference type="Rhea" id="RHEA-COMP:11479"/>
        <dbReference type="Rhea" id="RHEA-COMP:11480"/>
        <dbReference type="ChEBI" id="CHEBI:15378"/>
        <dbReference type="ChEBI" id="CHEBI:29999"/>
        <dbReference type="ChEBI" id="CHEBI:57287"/>
        <dbReference type="ChEBI" id="CHEBI:58343"/>
        <dbReference type="ChEBI" id="CHEBI:64479"/>
    </reaction>
</comment>
<feature type="binding site" evidence="12">
    <location>
        <position position="49"/>
    </location>
    <ligand>
        <name>CoA</name>
        <dbReference type="ChEBI" id="CHEBI:57287"/>
    </ligand>
</feature>
<dbReference type="InterPro" id="IPR037143">
    <property type="entry name" value="4-PPantetheinyl_Trfase_dom_sf"/>
</dbReference>
<evidence type="ECO:0000313" key="17">
    <source>
        <dbReference type="Proteomes" id="UP000237466"/>
    </source>
</evidence>
<feature type="domain" description="4'-phosphopantetheinyl transferase" evidence="14">
    <location>
        <begin position="112"/>
        <end position="204"/>
    </location>
</feature>
<keyword evidence="6 16" id="KW-0808">Transferase</keyword>
<name>A0A2S3R8N8_VIBVL</name>
<keyword evidence="7" id="KW-0259">Enterobactin biosynthesis</keyword>
<dbReference type="InterPro" id="IPR003542">
    <property type="entry name" value="Enbac_synth_compD-like"/>
</dbReference>
<accession>A0A2S3R8N8</accession>
<dbReference type="GO" id="GO:0008897">
    <property type="term" value="F:holo-[acyl-carrier-protein] synthase activity"/>
    <property type="evidence" value="ECO:0007669"/>
    <property type="project" value="InterPro"/>
</dbReference>
<dbReference type="EMBL" id="PDGH01000017">
    <property type="protein sequence ID" value="POB50045.1"/>
    <property type="molecule type" value="Genomic_DNA"/>
</dbReference>
<dbReference type="UniPathway" id="UPA00017"/>
<comment type="catalytic activity">
    <reaction evidence="10">
        <text>apo-[aryl-carrier protein] + CoA = holo-[aryl-carrier protein] + adenosine 3',5'-bisphosphate + H(+)</text>
        <dbReference type="Rhea" id="RHEA:48404"/>
        <dbReference type="Rhea" id="RHEA-COMP:15903"/>
        <dbReference type="Rhea" id="RHEA-COMP:17557"/>
        <dbReference type="ChEBI" id="CHEBI:15378"/>
        <dbReference type="ChEBI" id="CHEBI:29999"/>
        <dbReference type="ChEBI" id="CHEBI:57287"/>
        <dbReference type="ChEBI" id="CHEBI:58343"/>
        <dbReference type="ChEBI" id="CHEBI:64479"/>
    </reaction>
</comment>
<evidence type="ECO:0000256" key="4">
    <source>
        <dbReference type="ARBA" id="ARBA00011503"/>
    </source>
</evidence>
<comment type="cofactor">
    <cofactor evidence="13">
        <name>Mg(2+)</name>
        <dbReference type="ChEBI" id="CHEBI:18420"/>
    </cofactor>
</comment>
<evidence type="ECO:0000256" key="13">
    <source>
        <dbReference type="PIRSR" id="PIRSR603542-2"/>
    </source>
</evidence>
<evidence type="ECO:0000313" key="16">
    <source>
        <dbReference type="EMBL" id="POB50045.1"/>
    </source>
</evidence>
<comment type="subunit">
    <text evidence="4">EntB, EntD, EntE, and EntF form a multienzyme complex called enterobactin synthase.</text>
</comment>
<keyword evidence="13" id="KW-0460">Magnesium</keyword>
<dbReference type="GO" id="GO:0009239">
    <property type="term" value="P:enterobactin biosynthetic process"/>
    <property type="evidence" value="ECO:0007669"/>
    <property type="project" value="UniProtKB-UniPathway"/>
</dbReference>
<sequence length="231" mass="25953">MRLSDPTTLSLGGHTVWQRQFDASSFEPNSAQAWQIAVPDSLQQASCKRRAEFVAGRVVARDALVALKSPSYHVCVGEHRAPQWPSGWLGSISHTDYTAISVVSKMHEHAKLGVDMEKFVSERAAKEIMPLILVTPQERALVAATDWPIHRLVSLVFSAKESLFKAIYPTVGRYLEFSHSYVEEVDLHRGKLTLRLCRGAEQNMLQQRFTAFFHLYDDSVVTLVSENAQTL</sequence>
<evidence type="ECO:0000256" key="3">
    <source>
        <dbReference type="ARBA" id="ARBA00008342"/>
    </source>
</evidence>
<feature type="binding site" evidence="12">
    <location>
        <position position="161"/>
    </location>
    <ligand>
        <name>CoA</name>
        <dbReference type="ChEBI" id="CHEBI:57287"/>
    </ligand>
</feature>
<evidence type="ECO:0000256" key="5">
    <source>
        <dbReference type="ARBA" id="ARBA00019087"/>
    </source>
</evidence>
<evidence type="ECO:0000256" key="12">
    <source>
        <dbReference type="PIRSR" id="PIRSR603542-1"/>
    </source>
</evidence>
<dbReference type="GO" id="GO:0005886">
    <property type="term" value="C:plasma membrane"/>
    <property type="evidence" value="ECO:0007669"/>
    <property type="project" value="TreeGrafter"/>
</dbReference>
<dbReference type="SUPFAM" id="SSF56214">
    <property type="entry name" value="4'-phosphopantetheinyl transferase"/>
    <property type="match status" value="1"/>
</dbReference>
<dbReference type="Pfam" id="PF01648">
    <property type="entry name" value="ACPS"/>
    <property type="match status" value="1"/>
</dbReference>
<dbReference type="GO" id="GO:0000287">
    <property type="term" value="F:magnesium ion binding"/>
    <property type="evidence" value="ECO:0007669"/>
    <property type="project" value="InterPro"/>
</dbReference>
<dbReference type="PANTHER" id="PTHR38096:SF1">
    <property type="entry name" value="ENTEROBACTIN SYNTHASE COMPONENT D"/>
    <property type="match status" value="1"/>
</dbReference>
<protein>
    <recommendedName>
        <fullName evidence="5">Enterobactin synthase component D</fullName>
    </recommendedName>
    <alternativeName>
        <fullName evidence="8">4'-phosphopantetheinyl transferase EntD</fullName>
    </alternativeName>
    <alternativeName>
        <fullName evidence="9">Enterochelin synthase D</fullName>
    </alternativeName>
</protein>
<dbReference type="PRINTS" id="PR01399">
    <property type="entry name" value="ENTSNTHTASED"/>
</dbReference>
<dbReference type="Pfam" id="PF17837">
    <property type="entry name" value="4PPT_N"/>
    <property type="match status" value="1"/>
</dbReference>
<feature type="binding site" evidence="12">
    <location>
        <position position="115"/>
    </location>
    <ligand>
        <name>CoA</name>
        <dbReference type="ChEBI" id="CHEBI:57287"/>
    </ligand>
</feature>
<proteinExistence type="inferred from homology"/>
<feature type="binding site" evidence="12">
    <location>
        <position position="175"/>
    </location>
    <ligand>
        <name>CoA</name>
        <dbReference type="ChEBI" id="CHEBI:57287"/>
    </ligand>
</feature>
<feature type="binding site" evidence="13">
    <location>
        <position position="117"/>
    </location>
    <ligand>
        <name>Mg(2+)</name>
        <dbReference type="ChEBI" id="CHEBI:18420"/>
    </ligand>
</feature>